<name>A0A517TVW9_9BACT</name>
<keyword evidence="2" id="KW-0812">Transmembrane</keyword>
<dbReference type="PANTHER" id="PTHR30093:SF2">
    <property type="entry name" value="TYPE II SECRETION SYSTEM PROTEIN H"/>
    <property type="match status" value="1"/>
</dbReference>
<protein>
    <submittedName>
        <fullName evidence="4">Type II secretion system protein G</fullName>
    </submittedName>
</protein>
<dbReference type="AlphaFoldDB" id="A0A517TVW9"/>
<evidence type="ECO:0000313" key="4">
    <source>
        <dbReference type="EMBL" id="QDT72523.1"/>
    </source>
</evidence>
<proteinExistence type="predicted"/>
<organism evidence="4 5">
    <name type="scientific">Lacipirellula limnantheis</name>
    <dbReference type="NCBI Taxonomy" id="2528024"/>
    <lineage>
        <taxon>Bacteria</taxon>
        <taxon>Pseudomonadati</taxon>
        <taxon>Planctomycetota</taxon>
        <taxon>Planctomycetia</taxon>
        <taxon>Pirellulales</taxon>
        <taxon>Lacipirellulaceae</taxon>
        <taxon>Lacipirellula</taxon>
    </lineage>
</organism>
<dbReference type="InterPro" id="IPR045584">
    <property type="entry name" value="Pilin-like"/>
</dbReference>
<dbReference type="Proteomes" id="UP000317909">
    <property type="component" value="Chromosome"/>
</dbReference>
<dbReference type="Gene3D" id="3.30.700.10">
    <property type="entry name" value="Glycoprotein, Type 4 Pilin"/>
    <property type="match status" value="1"/>
</dbReference>
<reference evidence="4 5" key="1">
    <citation type="submission" date="2019-02" db="EMBL/GenBank/DDBJ databases">
        <title>Deep-cultivation of Planctomycetes and their phenomic and genomic characterization uncovers novel biology.</title>
        <authorList>
            <person name="Wiegand S."/>
            <person name="Jogler M."/>
            <person name="Boedeker C."/>
            <person name="Pinto D."/>
            <person name="Vollmers J."/>
            <person name="Rivas-Marin E."/>
            <person name="Kohn T."/>
            <person name="Peeters S.H."/>
            <person name="Heuer A."/>
            <person name="Rast P."/>
            <person name="Oberbeckmann S."/>
            <person name="Bunk B."/>
            <person name="Jeske O."/>
            <person name="Meyerdierks A."/>
            <person name="Storesund J.E."/>
            <person name="Kallscheuer N."/>
            <person name="Luecker S."/>
            <person name="Lage O.M."/>
            <person name="Pohl T."/>
            <person name="Merkel B.J."/>
            <person name="Hornburger P."/>
            <person name="Mueller R.-W."/>
            <person name="Bruemmer F."/>
            <person name="Labrenz M."/>
            <person name="Spormann A.M."/>
            <person name="Op den Camp H."/>
            <person name="Overmann J."/>
            <person name="Amann R."/>
            <person name="Jetten M.S.M."/>
            <person name="Mascher T."/>
            <person name="Medema M.H."/>
            <person name="Devos D.P."/>
            <person name="Kaster A.-K."/>
            <person name="Ovreas L."/>
            <person name="Rohde M."/>
            <person name="Galperin M.Y."/>
            <person name="Jogler C."/>
        </authorList>
    </citation>
    <scope>NUCLEOTIDE SEQUENCE [LARGE SCALE GENOMIC DNA]</scope>
    <source>
        <strain evidence="4 5">I41</strain>
    </source>
</reference>
<dbReference type="InterPro" id="IPR012902">
    <property type="entry name" value="N_methyl_site"/>
</dbReference>
<dbReference type="Pfam" id="PF07596">
    <property type="entry name" value="SBP_bac_10"/>
    <property type="match status" value="1"/>
</dbReference>
<gene>
    <name evidence="4" type="primary">pulG_2</name>
    <name evidence="4" type="ORF">I41_17030</name>
</gene>
<feature type="region of interest" description="Disordered" evidence="1">
    <location>
        <begin position="283"/>
        <end position="304"/>
    </location>
</feature>
<keyword evidence="5" id="KW-1185">Reference proteome</keyword>
<dbReference type="EMBL" id="CP036339">
    <property type="protein sequence ID" value="QDT72523.1"/>
    <property type="molecule type" value="Genomic_DNA"/>
</dbReference>
<keyword evidence="2" id="KW-1133">Transmembrane helix</keyword>
<sequence length="370" mass="39987">MPTRCQISVSPAHPAAAPAPRRARGAFTLVELLVVIAIIGVLVALLLPAVQAAREAARRSQCVNNLKQIGLAAQNYHSANNKFPWGVVLQEGSMWSLYLAPYMEQQSIRNLVTLNKFKIRNGEFSQDNDNCNWAYPTPYTTEQIQALPSFADYKNLIACETQVPVFQCPSAGYRGGQFDKSADWVVMKRQPCSYIGNASGLATDQNGIGEPNPAQNAHKKMRALDGVLFTYSEIGMKHIIDGSSNTMLVGETFHDYEAVEQSAGKAESGLGNRQDHWYFGSDDIDTGDGSDPSEGVGSTGVPMNQQNLGPNQCAAPATPECRKLQLSFGSVHPGGMNAVNCDGSVAYINEDVDAVPWSALGTRDSQVTIK</sequence>
<evidence type="ECO:0000256" key="1">
    <source>
        <dbReference type="SAM" id="MobiDB-lite"/>
    </source>
</evidence>
<dbReference type="KEGG" id="llh:I41_17030"/>
<dbReference type="Pfam" id="PF07963">
    <property type="entry name" value="N_methyl"/>
    <property type="match status" value="1"/>
</dbReference>
<evidence type="ECO:0000259" key="3">
    <source>
        <dbReference type="Pfam" id="PF07596"/>
    </source>
</evidence>
<dbReference type="PANTHER" id="PTHR30093">
    <property type="entry name" value="GENERAL SECRETION PATHWAY PROTEIN G"/>
    <property type="match status" value="1"/>
</dbReference>
<dbReference type="InterPro" id="IPR027558">
    <property type="entry name" value="Pre_pil_HX9DG_C"/>
</dbReference>
<keyword evidence="2" id="KW-0472">Membrane</keyword>
<accession>A0A517TVW9</accession>
<dbReference type="InterPro" id="IPR011453">
    <property type="entry name" value="DUF1559"/>
</dbReference>
<dbReference type="NCBIfam" id="TIGR02532">
    <property type="entry name" value="IV_pilin_GFxxxE"/>
    <property type="match status" value="1"/>
</dbReference>
<feature type="transmembrane region" description="Helical" evidence="2">
    <location>
        <begin position="29"/>
        <end position="50"/>
    </location>
</feature>
<dbReference type="NCBIfam" id="TIGR04294">
    <property type="entry name" value="pre_pil_HX9DG"/>
    <property type="match status" value="1"/>
</dbReference>
<dbReference type="OrthoDB" id="249131at2"/>
<dbReference type="SUPFAM" id="SSF54523">
    <property type="entry name" value="Pili subunits"/>
    <property type="match status" value="1"/>
</dbReference>
<evidence type="ECO:0000313" key="5">
    <source>
        <dbReference type="Proteomes" id="UP000317909"/>
    </source>
</evidence>
<dbReference type="RefSeq" id="WP_145432083.1">
    <property type="nucleotide sequence ID" value="NZ_CP036339.1"/>
</dbReference>
<feature type="domain" description="DUF1559" evidence="3">
    <location>
        <begin position="51"/>
        <end position="353"/>
    </location>
</feature>
<evidence type="ECO:0000256" key="2">
    <source>
        <dbReference type="SAM" id="Phobius"/>
    </source>
</evidence>